<evidence type="ECO:0000313" key="2">
    <source>
        <dbReference type="EMBL" id="MFC3961579.1"/>
    </source>
</evidence>
<dbReference type="Gene3D" id="3.40.109.10">
    <property type="entry name" value="NADH Oxidase"/>
    <property type="match status" value="2"/>
</dbReference>
<evidence type="ECO:0000313" key="3">
    <source>
        <dbReference type="Proteomes" id="UP001595696"/>
    </source>
</evidence>
<dbReference type="PANTHER" id="PTHR23026">
    <property type="entry name" value="NADPH NITROREDUCTASE"/>
    <property type="match status" value="1"/>
</dbReference>
<dbReference type="InterPro" id="IPR000415">
    <property type="entry name" value="Nitroreductase-like"/>
</dbReference>
<accession>A0ABV8DPL3</accession>
<dbReference type="EMBL" id="JBHSAX010000005">
    <property type="protein sequence ID" value="MFC3961579.1"/>
    <property type="molecule type" value="Genomic_DNA"/>
</dbReference>
<protein>
    <submittedName>
        <fullName evidence="2">Acg family FMN-binding oxidoreductase</fullName>
    </submittedName>
</protein>
<dbReference type="Pfam" id="PF00881">
    <property type="entry name" value="Nitroreductase"/>
    <property type="match status" value="1"/>
</dbReference>
<dbReference type="InterPro" id="IPR050627">
    <property type="entry name" value="Nitroreductase/BluB"/>
</dbReference>
<dbReference type="SUPFAM" id="SSF55469">
    <property type="entry name" value="FMN-dependent nitroreductase-like"/>
    <property type="match status" value="2"/>
</dbReference>
<name>A0ABV8DPL3_9NOCA</name>
<sequence>MTADHPDIATVRAALALALRAPSVHNTQPWQWRVGDRTVHLFADESRHLPATDPDRRELLLSCGAALHHFRLAARSLGWRTVVHRFPNPATPLHLAAVEFARATPTADVEELARAVNRRRTDRRAFTSWEVPPGYRAAMIEAGLEQGAAVTDVTTAGTGAVLTAFAGAGQQHRNDPAYRDELSLWTGRHADTEGVPARNAVLSPSAMSREFADGTLTEVVLHDSDGGRMLLLHTESDGSAARLRAGEAASAVLLTATSLGLATCPLTEPFEVAGTRDALCSAMLGGTGFPQMLVRVGWAATSAAPVPVTPRRALADVVRPLDDSPRR</sequence>
<dbReference type="InterPro" id="IPR029479">
    <property type="entry name" value="Nitroreductase"/>
</dbReference>
<comment type="caution">
    <text evidence="2">The sequence shown here is derived from an EMBL/GenBank/DDBJ whole genome shotgun (WGS) entry which is preliminary data.</text>
</comment>
<dbReference type="Proteomes" id="UP001595696">
    <property type="component" value="Unassembled WGS sequence"/>
</dbReference>
<dbReference type="PANTHER" id="PTHR23026:SF123">
    <property type="entry name" value="NAD(P)H NITROREDUCTASE RV3131-RELATED"/>
    <property type="match status" value="1"/>
</dbReference>
<dbReference type="NCBIfam" id="NF047509">
    <property type="entry name" value="Rv3131_FMN_oxido"/>
    <property type="match status" value="1"/>
</dbReference>
<gene>
    <name evidence="2" type="ORF">ACFO0B_06215</name>
</gene>
<evidence type="ECO:0000259" key="1">
    <source>
        <dbReference type="Pfam" id="PF00881"/>
    </source>
</evidence>
<keyword evidence="3" id="KW-1185">Reference proteome</keyword>
<feature type="domain" description="Nitroreductase" evidence="1">
    <location>
        <begin position="119"/>
        <end position="298"/>
    </location>
</feature>
<reference evidence="3" key="1">
    <citation type="journal article" date="2019" name="Int. J. Syst. Evol. Microbiol.">
        <title>The Global Catalogue of Microorganisms (GCM) 10K type strain sequencing project: providing services to taxonomists for standard genome sequencing and annotation.</title>
        <authorList>
            <consortium name="The Broad Institute Genomics Platform"/>
            <consortium name="The Broad Institute Genome Sequencing Center for Infectious Disease"/>
            <person name="Wu L."/>
            <person name="Ma J."/>
        </authorList>
    </citation>
    <scope>NUCLEOTIDE SEQUENCE [LARGE SCALE GENOMIC DNA]</scope>
    <source>
        <strain evidence="3">CGMCC 4.7330</strain>
    </source>
</reference>
<organism evidence="2 3">
    <name type="scientific">Nocardia jiangsuensis</name>
    <dbReference type="NCBI Taxonomy" id="1691563"/>
    <lineage>
        <taxon>Bacteria</taxon>
        <taxon>Bacillati</taxon>
        <taxon>Actinomycetota</taxon>
        <taxon>Actinomycetes</taxon>
        <taxon>Mycobacteriales</taxon>
        <taxon>Nocardiaceae</taxon>
        <taxon>Nocardia</taxon>
    </lineage>
</organism>
<proteinExistence type="predicted"/>
<dbReference type="RefSeq" id="WP_378611328.1">
    <property type="nucleotide sequence ID" value="NZ_JBHSAX010000005.1"/>
</dbReference>